<dbReference type="EMBL" id="VTUZ01000036">
    <property type="protein sequence ID" value="KAA1003446.1"/>
    <property type="molecule type" value="Genomic_DNA"/>
</dbReference>
<dbReference type="Proteomes" id="UP000325273">
    <property type="component" value="Unassembled WGS sequence"/>
</dbReference>
<name>A0A5B0GJ83_9BURK</name>
<protein>
    <submittedName>
        <fullName evidence="1">Uncharacterized protein</fullName>
    </submittedName>
</protein>
<sequence>MSENLRVFVVIDEAMHGLHCVSVHRKHPTVSGGHAVHAATVLGLQTDPDVVYIAQTYDRSNDIHNFAGVYGNYDEARSASGAKGSPRPTKIEA</sequence>
<proteinExistence type="predicted"/>
<gene>
    <name evidence="1" type="ORF">FVF58_36995</name>
</gene>
<dbReference type="RefSeq" id="WP_149674655.1">
    <property type="nucleotide sequence ID" value="NZ_VTUZ01000036.1"/>
</dbReference>
<evidence type="ECO:0000313" key="1">
    <source>
        <dbReference type="EMBL" id="KAA1003446.1"/>
    </source>
</evidence>
<reference evidence="1 2" key="1">
    <citation type="submission" date="2019-08" db="EMBL/GenBank/DDBJ databases">
        <title>Paraburkholderia sp. DCY113.</title>
        <authorList>
            <person name="Kang J."/>
        </authorList>
    </citation>
    <scope>NUCLEOTIDE SEQUENCE [LARGE SCALE GENOMIC DNA]</scope>
    <source>
        <strain evidence="1 2">DCY113</strain>
    </source>
</reference>
<organism evidence="1 2">
    <name type="scientific">Paraburkholderia panacisoli</name>
    <dbReference type="NCBI Taxonomy" id="2603818"/>
    <lineage>
        <taxon>Bacteria</taxon>
        <taxon>Pseudomonadati</taxon>
        <taxon>Pseudomonadota</taxon>
        <taxon>Betaproteobacteria</taxon>
        <taxon>Burkholderiales</taxon>
        <taxon>Burkholderiaceae</taxon>
        <taxon>Paraburkholderia</taxon>
    </lineage>
</organism>
<comment type="caution">
    <text evidence="1">The sequence shown here is derived from an EMBL/GenBank/DDBJ whole genome shotgun (WGS) entry which is preliminary data.</text>
</comment>
<evidence type="ECO:0000313" key="2">
    <source>
        <dbReference type="Proteomes" id="UP000325273"/>
    </source>
</evidence>
<keyword evidence="2" id="KW-1185">Reference proteome</keyword>
<dbReference type="AlphaFoldDB" id="A0A5B0GJ83"/>
<accession>A0A5B0GJ83</accession>